<dbReference type="GO" id="GO:0006749">
    <property type="term" value="P:glutathione metabolic process"/>
    <property type="evidence" value="ECO:0007669"/>
    <property type="project" value="TreeGrafter"/>
</dbReference>
<evidence type="ECO:0000256" key="3">
    <source>
        <dbReference type="ARBA" id="ARBA00022827"/>
    </source>
</evidence>
<dbReference type="GO" id="GO:0004362">
    <property type="term" value="F:glutathione-disulfide reductase (NADPH) activity"/>
    <property type="evidence" value="ECO:0007669"/>
    <property type="project" value="TreeGrafter"/>
</dbReference>
<dbReference type="InterPro" id="IPR001100">
    <property type="entry name" value="Pyr_nuc-diS_OxRdtase"/>
</dbReference>
<feature type="domain" description="Pyridine nucleotide-disulphide oxidoreductase dimerisation" evidence="12">
    <location>
        <begin position="382"/>
        <end position="490"/>
    </location>
</feature>
<dbReference type="SUPFAM" id="SSF51905">
    <property type="entry name" value="FAD/NAD(P)-binding domain"/>
    <property type="match status" value="1"/>
</dbReference>
<dbReference type="InterPro" id="IPR004099">
    <property type="entry name" value="Pyr_nucl-diS_OxRdtase_dimer"/>
</dbReference>
<keyword evidence="3 8" id="KW-0274">FAD</keyword>
<dbReference type="GO" id="GO:0034599">
    <property type="term" value="P:cellular response to oxidative stress"/>
    <property type="evidence" value="ECO:0007669"/>
    <property type="project" value="TreeGrafter"/>
</dbReference>
<feature type="binding site" evidence="8">
    <location>
        <position position="306"/>
    </location>
    <ligand>
        <name>NAD(+)</name>
        <dbReference type="ChEBI" id="CHEBI:57540"/>
    </ligand>
</feature>
<dbReference type="PANTHER" id="PTHR42737:SF2">
    <property type="entry name" value="GLUTATHIONE REDUCTASE"/>
    <property type="match status" value="1"/>
</dbReference>
<evidence type="ECO:0000259" key="12">
    <source>
        <dbReference type="Pfam" id="PF02852"/>
    </source>
</evidence>
<dbReference type="Pfam" id="PF07992">
    <property type="entry name" value="Pyr_redox_2"/>
    <property type="match status" value="1"/>
</dbReference>
<keyword evidence="2 10" id="KW-0285">Flavoprotein</keyword>
<dbReference type="Pfam" id="PF02852">
    <property type="entry name" value="Pyr_redox_dim"/>
    <property type="match status" value="1"/>
</dbReference>
<evidence type="ECO:0000256" key="1">
    <source>
        <dbReference type="ARBA" id="ARBA00007532"/>
    </source>
</evidence>
<feature type="compositionally biased region" description="Low complexity" evidence="11">
    <location>
        <begin position="1"/>
        <end position="15"/>
    </location>
</feature>
<dbReference type="EC" id="1.8.1.16" evidence="14"/>
<feature type="domain" description="FAD/NAD(P)-binding" evidence="13">
    <location>
        <begin position="50"/>
        <end position="362"/>
    </location>
</feature>
<evidence type="ECO:0000256" key="7">
    <source>
        <dbReference type="PIRSR" id="PIRSR000350-2"/>
    </source>
</evidence>
<feature type="binding site" evidence="8">
    <location>
        <position position="95"/>
    </location>
    <ligand>
        <name>FAD</name>
        <dbReference type="ChEBI" id="CHEBI:57692"/>
    </ligand>
</feature>
<keyword evidence="5" id="KW-1015">Disulfide bond</keyword>
<gene>
    <name evidence="14" type="primary">garB</name>
    <name evidence="14" type="ORF">LMG31506_01002</name>
</gene>
<dbReference type="PANTHER" id="PTHR42737">
    <property type="entry name" value="GLUTATHIONE REDUCTASE"/>
    <property type="match status" value="1"/>
</dbReference>
<organism evidence="14 15">
    <name type="scientific">Cupriavidus yeoncheonensis</name>
    <dbReference type="NCBI Taxonomy" id="1462994"/>
    <lineage>
        <taxon>Bacteria</taxon>
        <taxon>Pseudomonadati</taxon>
        <taxon>Pseudomonadota</taxon>
        <taxon>Betaproteobacteria</taxon>
        <taxon>Burkholderiales</taxon>
        <taxon>Burkholderiaceae</taxon>
        <taxon>Cupriavidus</taxon>
    </lineage>
</organism>
<comment type="cofactor">
    <cofactor evidence="8">
        <name>FAD</name>
        <dbReference type="ChEBI" id="CHEBI:57692"/>
    </cofactor>
    <text evidence="8">Binds 1 FAD per subunit.</text>
</comment>
<evidence type="ECO:0000256" key="10">
    <source>
        <dbReference type="RuleBase" id="RU003691"/>
    </source>
</evidence>
<keyword evidence="8" id="KW-0547">Nucleotide-binding</keyword>
<keyword evidence="6 10" id="KW-0676">Redox-active center</keyword>
<evidence type="ECO:0000256" key="6">
    <source>
        <dbReference type="ARBA" id="ARBA00023284"/>
    </source>
</evidence>
<evidence type="ECO:0000256" key="9">
    <source>
        <dbReference type="PIRSR" id="PIRSR000350-4"/>
    </source>
</evidence>
<keyword evidence="8" id="KW-0520">NAD</keyword>
<dbReference type="EMBL" id="CAJPUY010000003">
    <property type="protein sequence ID" value="CAG2132305.1"/>
    <property type="molecule type" value="Genomic_DNA"/>
</dbReference>
<accession>A0A916IQW1</accession>
<keyword evidence="15" id="KW-1185">Reference proteome</keyword>
<dbReference type="InterPro" id="IPR046952">
    <property type="entry name" value="GSHR/TRXR-like"/>
</dbReference>
<feature type="active site" description="Proton acceptor" evidence="7">
    <location>
        <position position="483"/>
    </location>
</feature>
<feature type="region of interest" description="Disordered" evidence="11">
    <location>
        <begin position="1"/>
        <end position="42"/>
    </location>
</feature>
<sequence>MSKRQTTTATSTTSTDGPRRARQVSAEPAVERVPRARGKNGRAARARKADFVVIGGGSAGVACARRAASHGASVVLIERDEIGGTCVNRGCVPKKMLSYGASWAAILSGCLSHTGGHEDWRDAIVRVNAEVARLNVAYAQRLLEAGVDIIRGDATVTAPDEVRVGDEVIRAKRILIATGARPKALDIPGGELASNSDDVFTWQTLPGSIAVIGGGYIGVEQASILSRYGVKVELIVAGDRLLPHFDAEIAQALAGALEAKGVRLHLNASVNLISQANGALEICYRPGNKPGQTESVRAQAALVAVGRVSNVDGLGLDALGVKLGDKGGIKVDRQFRSSVRSIYAIGDAIEGLHLTPVATSQGRWLADRLFGRRGERSDFDFVPTAVFCEPAIGAVGLTEAQAIEAAGKPERIRTVVKRFVSLENRFGGNSLQSVFKLVLNARTGRVLGVHLMDNAAPEIAQAMAVALRLGVRESHLETTLQLHPTVAEELFG</sequence>
<evidence type="ECO:0000256" key="4">
    <source>
        <dbReference type="ARBA" id="ARBA00023002"/>
    </source>
</evidence>
<comment type="caution">
    <text evidence="14">The sequence shown here is derived from an EMBL/GenBank/DDBJ whole genome shotgun (WGS) entry which is preliminary data.</text>
</comment>
<dbReference type="InterPro" id="IPR012999">
    <property type="entry name" value="Pyr_OxRdtase_I_AS"/>
</dbReference>
<evidence type="ECO:0000256" key="8">
    <source>
        <dbReference type="PIRSR" id="PIRSR000350-3"/>
    </source>
</evidence>
<name>A0A916IQW1_9BURK</name>
<proteinExistence type="inferred from homology"/>
<evidence type="ECO:0000313" key="15">
    <source>
        <dbReference type="Proteomes" id="UP000672934"/>
    </source>
</evidence>
<dbReference type="Proteomes" id="UP000672934">
    <property type="component" value="Unassembled WGS sequence"/>
</dbReference>
<dbReference type="PROSITE" id="PS00076">
    <property type="entry name" value="PYRIDINE_REDOX_1"/>
    <property type="match status" value="1"/>
</dbReference>
<comment type="similarity">
    <text evidence="1 10">Belongs to the class-I pyridine nucleotide-disulfide oxidoreductase family.</text>
</comment>
<feature type="disulfide bond" description="Redox-active" evidence="9">
    <location>
        <begin position="86"/>
        <end position="91"/>
    </location>
</feature>
<dbReference type="GO" id="GO:0005829">
    <property type="term" value="C:cytosol"/>
    <property type="evidence" value="ECO:0007669"/>
    <property type="project" value="TreeGrafter"/>
</dbReference>
<dbReference type="SUPFAM" id="SSF55424">
    <property type="entry name" value="FAD/NAD-linked reductases, dimerisation (C-terminal) domain"/>
    <property type="match status" value="1"/>
</dbReference>
<dbReference type="AlphaFoldDB" id="A0A916IQW1"/>
<dbReference type="InterPro" id="IPR036188">
    <property type="entry name" value="FAD/NAD-bd_sf"/>
</dbReference>
<dbReference type="Gene3D" id="3.30.390.30">
    <property type="match status" value="1"/>
</dbReference>
<dbReference type="PIRSF" id="PIRSF000350">
    <property type="entry name" value="Mercury_reductase_MerA"/>
    <property type="match status" value="1"/>
</dbReference>
<evidence type="ECO:0000256" key="11">
    <source>
        <dbReference type="SAM" id="MobiDB-lite"/>
    </source>
</evidence>
<keyword evidence="4 10" id="KW-0560">Oxidoreductase</keyword>
<reference evidence="14" key="1">
    <citation type="submission" date="2021-03" db="EMBL/GenBank/DDBJ databases">
        <authorList>
            <person name="Peeters C."/>
        </authorList>
    </citation>
    <scope>NUCLEOTIDE SEQUENCE</scope>
    <source>
        <strain evidence="14">LMG 31506</strain>
    </source>
</reference>
<feature type="binding site" evidence="8">
    <location>
        <position position="347"/>
    </location>
    <ligand>
        <name>FAD</name>
        <dbReference type="ChEBI" id="CHEBI:57692"/>
    </ligand>
</feature>
<evidence type="ECO:0000256" key="5">
    <source>
        <dbReference type="ARBA" id="ARBA00023157"/>
    </source>
</evidence>
<feature type="binding site" evidence="8">
    <location>
        <begin position="213"/>
        <end position="220"/>
    </location>
    <ligand>
        <name>NAD(+)</name>
        <dbReference type="ChEBI" id="CHEBI:57540"/>
    </ligand>
</feature>
<evidence type="ECO:0000313" key="14">
    <source>
        <dbReference type="EMBL" id="CAG2132305.1"/>
    </source>
</evidence>
<dbReference type="PRINTS" id="PR00368">
    <property type="entry name" value="FADPNR"/>
</dbReference>
<dbReference type="PRINTS" id="PR00411">
    <property type="entry name" value="PNDRDTASEI"/>
</dbReference>
<dbReference type="InterPro" id="IPR016156">
    <property type="entry name" value="FAD/NAD-linked_Rdtase_dimer_sf"/>
</dbReference>
<dbReference type="RefSeq" id="WP_211946007.1">
    <property type="nucleotide sequence ID" value="NZ_CAJPUY010000003.1"/>
</dbReference>
<dbReference type="GO" id="GO:0045454">
    <property type="term" value="P:cell redox homeostasis"/>
    <property type="evidence" value="ECO:0007669"/>
    <property type="project" value="InterPro"/>
</dbReference>
<evidence type="ECO:0000259" key="13">
    <source>
        <dbReference type="Pfam" id="PF07992"/>
    </source>
</evidence>
<dbReference type="GO" id="GO:0050660">
    <property type="term" value="F:flavin adenine dinucleotide binding"/>
    <property type="evidence" value="ECO:0007669"/>
    <property type="project" value="InterPro"/>
</dbReference>
<evidence type="ECO:0000256" key="2">
    <source>
        <dbReference type="ARBA" id="ARBA00022630"/>
    </source>
</evidence>
<dbReference type="Gene3D" id="3.50.50.60">
    <property type="entry name" value="FAD/NAD(P)-binding domain"/>
    <property type="match status" value="2"/>
</dbReference>
<dbReference type="InterPro" id="IPR023753">
    <property type="entry name" value="FAD/NAD-binding_dom"/>
</dbReference>
<protein>
    <submittedName>
        <fullName evidence="14">Glutathione amide reductase</fullName>
        <ecNumber evidence="14">1.8.1.16</ecNumber>
    </submittedName>
</protein>